<dbReference type="PANTHER" id="PTHR31448">
    <property type="entry name" value="MYOSIN-BINDING PROTEIN 2"/>
    <property type="match status" value="1"/>
</dbReference>
<reference evidence="8" key="1">
    <citation type="submission" date="2018-08" db="EMBL/GenBank/DDBJ databases">
        <authorList>
            <person name="Rossello M."/>
        </authorList>
    </citation>
    <scope>NUCLEOTIDE SEQUENCE [LARGE SCALE GENOMIC DNA]</scope>
    <source>
        <strain evidence="8">cv. Chinese Spring</strain>
    </source>
</reference>
<dbReference type="SMR" id="A0A3B6FQE3"/>
<evidence type="ECO:0000256" key="3">
    <source>
        <dbReference type="ARBA" id="ARBA00022989"/>
    </source>
</evidence>
<keyword evidence="3" id="KW-1133">Transmembrane helix</keyword>
<feature type="region of interest" description="Disordered" evidence="6">
    <location>
        <begin position="435"/>
        <end position="477"/>
    </location>
</feature>
<gene>
    <name evidence="8" type="primary">LOC123070954</name>
</gene>
<comment type="subcellular location">
    <subcellularLocation>
        <location evidence="1">Membrane</location>
        <topology evidence="1">Single-pass membrane protein</topology>
    </subcellularLocation>
</comment>
<evidence type="ECO:0000256" key="2">
    <source>
        <dbReference type="ARBA" id="ARBA00022692"/>
    </source>
</evidence>
<feature type="coiled-coil region" evidence="5">
    <location>
        <begin position="663"/>
        <end position="772"/>
    </location>
</feature>
<evidence type="ECO:0000313" key="8">
    <source>
        <dbReference type="EnsemblPlants" id="TraesCS3B02G343400.1"/>
    </source>
</evidence>
<dbReference type="InterPro" id="IPR039306">
    <property type="entry name" value="MYOB"/>
</dbReference>
<accession>A0A3B6FQE3</accession>
<evidence type="ECO:0000256" key="4">
    <source>
        <dbReference type="ARBA" id="ARBA00023136"/>
    </source>
</evidence>
<evidence type="ECO:0000313" key="9">
    <source>
        <dbReference type="Proteomes" id="UP000019116"/>
    </source>
</evidence>
<dbReference type="Pfam" id="PF04576">
    <property type="entry name" value="Zein-binding"/>
    <property type="match status" value="1"/>
</dbReference>
<dbReference type="GO" id="GO:0080115">
    <property type="term" value="F:myosin XI tail binding"/>
    <property type="evidence" value="ECO:0007669"/>
    <property type="project" value="UniProtKB-ARBA"/>
</dbReference>
<protein>
    <recommendedName>
        <fullName evidence="7">GTD-binding domain-containing protein</fullName>
    </recommendedName>
</protein>
<dbReference type="OrthoDB" id="1047602at2759"/>
<dbReference type="GO" id="GO:0016020">
    <property type="term" value="C:membrane"/>
    <property type="evidence" value="ECO:0007669"/>
    <property type="project" value="UniProtKB-SubCell"/>
</dbReference>
<organism evidence="8">
    <name type="scientific">Triticum aestivum</name>
    <name type="common">Wheat</name>
    <dbReference type="NCBI Taxonomy" id="4565"/>
    <lineage>
        <taxon>Eukaryota</taxon>
        <taxon>Viridiplantae</taxon>
        <taxon>Streptophyta</taxon>
        <taxon>Embryophyta</taxon>
        <taxon>Tracheophyta</taxon>
        <taxon>Spermatophyta</taxon>
        <taxon>Magnoliopsida</taxon>
        <taxon>Liliopsida</taxon>
        <taxon>Poales</taxon>
        <taxon>Poaceae</taxon>
        <taxon>BOP clade</taxon>
        <taxon>Pooideae</taxon>
        <taxon>Triticodae</taxon>
        <taxon>Triticeae</taxon>
        <taxon>Triticinae</taxon>
        <taxon>Triticum</taxon>
    </lineage>
</organism>
<dbReference type="EnsemblPlants" id="TraesCS3B02G343400.1">
    <property type="protein sequence ID" value="TraesCS3B02G343400.1"/>
    <property type="gene ID" value="TraesCS3B02G343400"/>
</dbReference>
<reference evidence="8" key="2">
    <citation type="submission" date="2018-10" db="UniProtKB">
        <authorList>
            <consortium name="EnsemblPlants"/>
        </authorList>
    </citation>
    <scope>IDENTIFICATION</scope>
</reference>
<keyword evidence="4" id="KW-0472">Membrane</keyword>
<feature type="domain" description="GTD-binding" evidence="7">
    <location>
        <begin position="629"/>
        <end position="727"/>
    </location>
</feature>
<evidence type="ECO:0000256" key="1">
    <source>
        <dbReference type="ARBA" id="ARBA00004167"/>
    </source>
</evidence>
<name>A0A3B6FQE3_WHEAT</name>
<proteinExistence type="predicted"/>
<dbReference type="InterPro" id="IPR007656">
    <property type="entry name" value="GTD-bd"/>
</dbReference>
<dbReference type="PROSITE" id="PS51775">
    <property type="entry name" value="GTD_BINDING"/>
    <property type="match status" value="1"/>
</dbReference>
<evidence type="ECO:0000259" key="7">
    <source>
        <dbReference type="PROSITE" id="PS51775"/>
    </source>
</evidence>
<sequence length="874" mass="96811">MTVLRRLPVALSSALLEWILMLLLFIDAVYSFHITRFARLCKLPVPCPFCSRLDHVLGNEEPCFYRELICKTHKSELSSLAFCRLHQKLVGAESMCDGCSSSSLAPKVTPNNNDNTGEPTVDVNVLNGTQGGDGVLHSPLTRICSCCAQHFEQRSVSLFSQKSGELQYAKSPKICTDYPVSWQLDESIETKDIYHQSDHTYHERYSALQMTSDSEVEVPCADDGRDSHPHEAYDMENRDFQEDAVFEIPGVPSPAVAKPSEMNVQEEQKVTDSGDACSADHVRNYDPDSVISGSQMEAEDISSRRRASQHGPLIAIEELSLEDATVPQIPVASVDELPKIICETESCQRTNDSSIDPYTSQFTILEQHYAVAADKNIKEAQGTEITAISSDVFHQRSTLANNPVTSEPVPKDYHYVASEDTYPKDNFRDVPVSQVSADSETLAEVEDNPKKAEWTGDTGIDGLTSHDPSSSTSKDLLAKDAKETHIPPVAVRSNGEVSQGLDAIEEHPQTIETVGERRPSLSTQISMNEAYNLAIGMRSGFPSPTLTDVILGKGSSASVNGELRLLLSQLSASRGLEATWLDPGPSPRAYGRGDDLILQNITRRISLERNVSGLESLDGSIVSEMEGESTIDRLRRQIDLDRRSIHLLCRELEEERNAAAIAANQALAMITRLQDEKAAMQMEASHYQRMMEEQAEYDGEALAEANELLAQREHQIQELEAELQKCRTQPGGGGPIKEQDDQLPFEEQNSTAALLEDERAYISESLRKLEKKLHLYSNNDTSTDLSNSDATEETQESILLAKEGQSSRMDGEADLSTFQEEISSLNKRLKTLEGDRDFLEHSINSLKNGKEGAQFIREIACNLRELRAIAIESK</sequence>
<dbReference type="AlphaFoldDB" id="A0A3B6FQE3"/>
<keyword evidence="9" id="KW-1185">Reference proteome</keyword>
<dbReference type="Gramene" id="TraesCS3B03G0874200.1">
    <property type="protein sequence ID" value="TraesCS3B03G0874200.1.CDS"/>
    <property type="gene ID" value="TraesCS3B03G0874200"/>
</dbReference>
<keyword evidence="5" id="KW-0175">Coiled coil</keyword>
<feature type="coiled-coil region" evidence="5">
    <location>
        <begin position="815"/>
        <end position="842"/>
    </location>
</feature>
<dbReference type="Gramene" id="TraesCS3B02G343400.1">
    <property type="protein sequence ID" value="TraesCS3B02G343400.1"/>
    <property type="gene ID" value="TraesCS3B02G343400"/>
</dbReference>
<evidence type="ECO:0000256" key="6">
    <source>
        <dbReference type="SAM" id="MobiDB-lite"/>
    </source>
</evidence>
<dbReference type="PANTHER" id="PTHR31448:SF32">
    <property type="entry name" value="MYOSIN-BINDING PROTEIN 1"/>
    <property type="match status" value="1"/>
</dbReference>
<evidence type="ECO:0000256" key="5">
    <source>
        <dbReference type="SAM" id="Coils"/>
    </source>
</evidence>
<dbReference type="Proteomes" id="UP000019116">
    <property type="component" value="Chromosome 3B"/>
</dbReference>
<keyword evidence="2" id="KW-0812">Transmembrane</keyword>